<evidence type="ECO:0000256" key="3">
    <source>
        <dbReference type="SAM" id="Phobius"/>
    </source>
</evidence>
<dbReference type="InterPro" id="IPR019734">
    <property type="entry name" value="TPR_rpt"/>
</dbReference>
<organism evidence="5 6">
    <name type="scientific">Candidatus Pullilachnospira gallistercoris</name>
    <dbReference type="NCBI Taxonomy" id="2840911"/>
    <lineage>
        <taxon>Bacteria</taxon>
        <taxon>Bacillati</taxon>
        <taxon>Bacillota</taxon>
        <taxon>Clostridia</taxon>
        <taxon>Lachnospirales</taxon>
        <taxon>Lachnospiraceae</taxon>
        <taxon>Lachnospiraceae incertae sedis</taxon>
        <taxon>Candidatus Pullilachnospira</taxon>
    </lineage>
</organism>
<evidence type="ECO:0000313" key="5">
    <source>
        <dbReference type="EMBL" id="HIR70270.1"/>
    </source>
</evidence>
<feature type="repeat" description="TPR" evidence="1">
    <location>
        <begin position="155"/>
        <end position="188"/>
    </location>
</feature>
<evidence type="ECO:0000259" key="4">
    <source>
        <dbReference type="Pfam" id="PF13290"/>
    </source>
</evidence>
<comment type="caution">
    <text evidence="5">The sequence shown here is derived from an EMBL/GenBank/DDBJ whole genome shotgun (WGS) entry which is preliminary data.</text>
</comment>
<reference evidence="5" key="1">
    <citation type="submission" date="2020-10" db="EMBL/GenBank/DDBJ databases">
        <authorList>
            <person name="Gilroy R."/>
        </authorList>
    </citation>
    <scope>NUCLEOTIDE SEQUENCE</scope>
    <source>
        <strain evidence="5">ChiSjej5B23-6657</strain>
    </source>
</reference>
<gene>
    <name evidence="5" type="ORF">IAA55_03195</name>
</gene>
<feature type="non-terminal residue" evidence="5">
    <location>
        <position position="369"/>
    </location>
</feature>
<proteinExistence type="predicted"/>
<feature type="domain" description="GH29D-like beta-sandwich" evidence="4">
    <location>
        <begin position="238"/>
        <end position="301"/>
    </location>
</feature>
<dbReference type="SUPFAM" id="SSF48452">
    <property type="entry name" value="TPR-like"/>
    <property type="match status" value="1"/>
</dbReference>
<dbReference type="Pfam" id="PF13290">
    <property type="entry name" value="CHB_HEX_C_1"/>
    <property type="match status" value="2"/>
</dbReference>
<dbReference type="EMBL" id="DVHM01000049">
    <property type="protein sequence ID" value="HIR70270.1"/>
    <property type="molecule type" value="Genomic_DNA"/>
</dbReference>
<evidence type="ECO:0000256" key="1">
    <source>
        <dbReference type="PROSITE-ProRule" id="PRU00339"/>
    </source>
</evidence>
<feature type="transmembrane region" description="Helical" evidence="3">
    <location>
        <begin position="97"/>
        <end position="118"/>
    </location>
</feature>
<protein>
    <submittedName>
        <fullName evidence="5">Chitobiase/beta-hexosaminidase C-terminal domain-containing protein</fullName>
    </submittedName>
</protein>
<accession>A0A9D1E8C2</accession>
<keyword evidence="3" id="KW-0812">Transmembrane</keyword>
<feature type="domain" description="GH29D-like beta-sandwich" evidence="4">
    <location>
        <begin position="320"/>
        <end position="365"/>
    </location>
</feature>
<feature type="region of interest" description="Disordered" evidence="2">
    <location>
        <begin position="48"/>
        <end position="79"/>
    </location>
</feature>
<dbReference type="PROSITE" id="PS50005">
    <property type="entry name" value="TPR"/>
    <property type="match status" value="1"/>
</dbReference>
<dbReference type="AlphaFoldDB" id="A0A9D1E8C2"/>
<evidence type="ECO:0000313" key="6">
    <source>
        <dbReference type="Proteomes" id="UP000823912"/>
    </source>
</evidence>
<evidence type="ECO:0000256" key="2">
    <source>
        <dbReference type="SAM" id="MobiDB-lite"/>
    </source>
</evidence>
<name>A0A9D1E8C2_9FIRM</name>
<dbReference type="Gene3D" id="1.25.40.10">
    <property type="entry name" value="Tetratricopeptide repeat domain"/>
    <property type="match status" value="1"/>
</dbReference>
<dbReference type="InterPro" id="IPR059177">
    <property type="entry name" value="GH29D-like_dom"/>
</dbReference>
<sequence>MKCAHCGNEIPPGSVYCKHCGKAAQIVPDYNLLEDDVLPQILEEKERKRRADEKRAGVSGVSEARESVSGKAGSTPEKKDSPVAVAKKLWRNPKTRWACICSTILVILLVAGICLWVTNSYGFQLQAGKRLDGKEDYRNALTHYLRAVELDDEAVEAKVGAGLDYYQLGEYDEAWDILMEAVEADPANVEAFRCLLAICREQENYDAIEELQRMAEGHDVQQLFDEYLVAGPGFSFDEGTYDDDLQLELISGSGNAIYYTLDGSDPVRSGQRYREPILLTDGETTVKAAARNSDGIYSRVVEKTYRISYEKPDYPAVSPMQGEFHEPTYVTITAEEGSSVYYTWDGSVPTASSARYTEPLLIPEGNHVL</sequence>
<dbReference type="InterPro" id="IPR011990">
    <property type="entry name" value="TPR-like_helical_dom_sf"/>
</dbReference>
<keyword evidence="3" id="KW-1133">Transmembrane helix</keyword>
<keyword evidence="1" id="KW-0802">TPR repeat</keyword>
<reference evidence="5" key="2">
    <citation type="journal article" date="2021" name="PeerJ">
        <title>Extensive microbial diversity within the chicken gut microbiome revealed by metagenomics and culture.</title>
        <authorList>
            <person name="Gilroy R."/>
            <person name="Ravi A."/>
            <person name="Getino M."/>
            <person name="Pursley I."/>
            <person name="Horton D.L."/>
            <person name="Alikhan N.F."/>
            <person name="Baker D."/>
            <person name="Gharbi K."/>
            <person name="Hall N."/>
            <person name="Watson M."/>
            <person name="Adriaenssens E.M."/>
            <person name="Foster-Nyarko E."/>
            <person name="Jarju S."/>
            <person name="Secka A."/>
            <person name="Antonio M."/>
            <person name="Oren A."/>
            <person name="Chaudhuri R.R."/>
            <person name="La Ragione R."/>
            <person name="Hildebrand F."/>
            <person name="Pallen M.J."/>
        </authorList>
    </citation>
    <scope>NUCLEOTIDE SEQUENCE</scope>
    <source>
        <strain evidence="5">ChiSjej5B23-6657</strain>
    </source>
</reference>
<keyword evidence="3" id="KW-0472">Membrane</keyword>
<dbReference type="Proteomes" id="UP000823912">
    <property type="component" value="Unassembled WGS sequence"/>
</dbReference>